<evidence type="ECO:0000259" key="3">
    <source>
        <dbReference type="Pfam" id="PF13828"/>
    </source>
</evidence>
<proteinExistence type="predicted"/>
<dbReference type="RefSeq" id="WP_029576872.1">
    <property type="nucleotide sequence ID" value="NZ_JGZT01000007.1"/>
</dbReference>
<dbReference type="AlphaFoldDB" id="A0A087E344"/>
<organism evidence="4 5">
    <name type="scientific">Bifidobacterium thermacidophilum subsp. thermacidophilum</name>
    <dbReference type="NCBI Taxonomy" id="79262"/>
    <lineage>
        <taxon>Bacteria</taxon>
        <taxon>Bacillati</taxon>
        <taxon>Actinomycetota</taxon>
        <taxon>Actinomycetes</taxon>
        <taxon>Bifidobacteriales</taxon>
        <taxon>Bifidobacteriaceae</taxon>
        <taxon>Bifidobacterium</taxon>
    </lineage>
</organism>
<comment type="caution">
    <text evidence="4">The sequence shown here is derived from an EMBL/GenBank/DDBJ whole genome shotgun (WGS) entry which is preliminary data.</text>
</comment>
<evidence type="ECO:0000313" key="5">
    <source>
        <dbReference type="Proteomes" id="UP000029003"/>
    </source>
</evidence>
<evidence type="ECO:0000313" key="4">
    <source>
        <dbReference type="EMBL" id="KFJ02195.1"/>
    </source>
</evidence>
<keyword evidence="2" id="KW-1133">Transmembrane helix</keyword>
<feature type="transmembrane region" description="Helical" evidence="2">
    <location>
        <begin position="148"/>
        <end position="170"/>
    </location>
</feature>
<dbReference type="Pfam" id="PF13828">
    <property type="entry name" value="DUF4190"/>
    <property type="match status" value="1"/>
</dbReference>
<feature type="region of interest" description="Disordered" evidence="1">
    <location>
        <begin position="1"/>
        <end position="93"/>
    </location>
</feature>
<accession>A0A087E344</accession>
<keyword evidence="2" id="KW-0812">Transmembrane</keyword>
<feature type="transmembrane region" description="Helical" evidence="2">
    <location>
        <begin position="182"/>
        <end position="202"/>
    </location>
</feature>
<sequence length="227" mass="23889">MTNGQIPWDAQSGEQPAAGMGQQQAPQDIQPAAPQQYGQPADQSFPQPPLPADPQYRQPVQQPGYAQPAEQSGYAAPAPQPGYAQPTQPVPAQATGYAYPQQDYAQQQYYAQPTQPVPAAAPAPGYGAYGTPSANNAPYPVKPKMNTMAVVGFIFSFLISIVGLILCIIAKNQIKTRGERGDGLATAGIIISIASMVLAGILRMSMGSSSDTYSSTVLLPMLFGFLG</sequence>
<evidence type="ECO:0000256" key="2">
    <source>
        <dbReference type="SAM" id="Phobius"/>
    </source>
</evidence>
<keyword evidence="2" id="KW-0472">Membrane</keyword>
<protein>
    <recommendedName>
        <fullName evidence="3">DUF4190 domain-containing protein</fullName>
    </recommendedName>
</protein>
<reference evidence="4 5" key="1">
    <citation type="submission" date="2014-03" db="EMBL/GenBank/DDBJ databases">
        <title>Genomics of Bifidobacteria.</title>
        <authorList>
            <person name="Ventura M."/>
            <person name="Milani C."/>
            <person name="Lugli G.A."/>
        </authorList>
    </citation>
    <scope>NUCLEOTIDE SEQUENCE [LARGE SCALE GENOMIC DNA]</scope>
    <source>
        <strain evidence="4 5">LMG 21395</strain>
    </source>
</reference>
<feature type="compositionally biased region" description="Low complexity" evidence="1">
    <location>
        <begin position="73"/>
        <end position="86"/>
    </location>
</feature>
<feature type="compositionally biased region" description="Low complexity" evidence="1">
    <location>
        <begin position="15"/>
        <end position="43"/>
    </location>
</feature>
<dbReference type="InterPro" id="IPR025241">
    <property type="entry name" value="DUF4190"/>
</dbReference>
<name>A0A087E344_9BIFI</name>
<dbReference type="OrthoDB" id="4374883at2"/>
<evidence type="ECO:0000256" key="1">
    <source>
        <dbReference type="SAM" id="MobiDB-lite"/>
    </source>
</evidence>
<feature type="domain" description="DUF4190" evidence="3">
    <location>
        <begin position="149"/>
        <end position="201"/>
    </location>
</feature>
<dbReference type="Proteomes" id="UP000029003">
    <property type="component" value="Unassembled WGS sequence"/>
</dbReference>
<gene>
    <name evidence="4" type="ORF">THER5_0366</name>
</gene>
<dbReference type="EMBL" id="JGZT01000007">
    <property type="protein sequence ID" value="KFJ02195.1"/>
    <property type="molecule type" value="Genomic_DNA"/>
</dbReference>